<dbReference type="OrthoDB" id="5958943at2759"/>
<dbReference type="InterPro" id="IPR045036">
    <property type="entry name" value="Spartin-like"/>
</dbReference>
<dbReference type="Proteomes" id="UP000636800">
    <property type="component" value="Chromosome 12"/>
</dbReference>
<gene>
    <name evidence="2" type="ORF">HPP92_022748</name>
</gene>
<organism evidence="2 3">
    <name type="scientific">Vanilla planifolia</name>
    <name type="common">Vanilla</name>
    <dbReference type="NCBI Taxonomy" id="51239"/>
    <lineage>
        <taxon>Eukaryota</taxon>
        <taxon>Viridiplantae</taxon>
        <taxon>Streptophyta</taxon>
        <taxon>Embryophyta</taxon>
        <taxon>Tracheophyta</taxon>
        <taxon>Spermatophyta</taxon>
        <taxon>Magnoliopsida</taxon>
        <taxon>Liliopsida</taxon>
        <taxon>Asparagales</taxon>
        <taxon>Orchidaceae</taxon>
        <taxon>Vanilloideae</taxon>
        <taxon>Vanilleae</taxon>
        <taxon>Vanilla</taxon>
    </lineage>
</organism>
<reference evidence="2 3" key="1">
    <citation type="journal article" date="2020" name="Nat. Food">
        <title>A phased Vanilla planifolia genome enables genetic improvement of flavour and production.</title>
        <authorList>
            <person name="Hasing T."/>
            <person name="Tang H."/>
            <person name="Brym M."/>
            <person name="Khazi F."/>
            <person name="Huang T."/>
            <person name="Chambers A.H."/>
        </authorList>
    </citation>
    <scope>NUCLEOTIDE SEQUENCE [LARGE SCALE GENOMIC DNA]</scope>
    <source>
        <tissue evidence="2">Leaf</tissue>
    </source>
</reference>
<dbReference type="Pfam" id="PF06911">
    <property type="entry name" value="Senescence"/>
    <property type="match status" value="1"/>
</dbReference>
<dbReference type="GO" id="GO:0005886">
    <property type="term" value="C:plasma membrane"/>
    <property type="evidence" value="ECO:0007669"/>
    <property type="project" value="TreeGrafter"/>
</dbReference>
<evidence type="ECO:0000259" key="1">
    <source>
        <dbReference type="Pfam" id="PF06911"/>
    </source>
</evidence>
<dbReference type="EMBL" id="JADCNL010000012">
    <property type="protein sequence ID" value="KAG0457591.1"/>
    <property type="molecule type" value="Genomic_DNA"/>
</dbReference>
<protein>
    <recommendedName>
        <fullName evidence="1">Senescence domain-containing protein</fullName>
    </recommendedName>
</protein>
<name>A0A835PSK2_VANPL</name>
<proteinExistence type="predicted"/>
<feature type="domain" description="Senescence" evidence="1">
    <location>
        <begin position="50"/>
        <end position="117"/>
    </location>
</feature>
<accession>A0A835PSK2</accession>
<evidence type="ECO:0000313" key="3">
    <source>
        <dbReference type="Proteomes" id="UP000636800"/>
    </source>
</evidence>
<comment type="caution">
    <text evidence="2">The sequence shown here is derived from an EMBL/GenBank/DDBJ whole genome shotgun (WGS) entry which is preliminary data.</text>
</comment>
<dbReference type="InterPro" id="IPR009686">
    <property type="entry name" value="Senescence/spartin_C"/>
</dbReference>
<evidence type="ECO:0000313" key="2">
    <source>
        <dbReference type="EMBL" id="KAG0457591.1"/>
    </source>
</evidence>
<sequence>MVWDVTVKQLSWERMRNRRRVRRIRVLRLARDLEENQEEKILRCYGGLLGKNVLSTSSVVTTELVSHRYGEQAAEATNHGLDAAGHAIGTAWAAFKIRKAIDPKSSLKPMTLGKSAVKAAAEELKTELKAKKGK</sequence>
<dbReference type="AlphaFoldDB" id="A0A835PSK2"/>
<keyword evidence="3" id="KW-1185">Reference proteome</keyword>
<dbReference type="PANTHER" id="PTHR21068:SF43">
    <property type="entry name" value="SPARTIN"/>
    <property type="match status" value="1"/>
</dbReference>
<dbReference type="PANTHER" id="PTHR21068">
    <property type="entry name" value="SPARTIN"/>
    <property type="match status" value="1"/>
</dbReference>